<dbReference type="CDD" id="cd02440">
    <property type="entry name" value="AdoMet_MTases"/>
    <property type="match status" value="1"/>
</dbReference>
<dbReference type="GO" id="GO:0005634">
    <property type="term" value="C:nucleus"/>
    <property type="evidence" value="ECO:0007669"/>
    <property type="project" value="TreeGrafter"/>
</dbReference>
<comment type="catalytic activity">
    <reaction evidence="5">
        <text>a 5'-end (N(2),N(7)-dimethyl 5'-triphosphoguanosine)-ribonucleoside in snRNA + S-adenosyl-L-methionine = a 5'-end (N(2),N(2),N(7)-trimethyl 5'-triphosphoguanosine)-ribonucleoside in snRNA + S-adenosyl-L-homocysteine + H(+)</text>
        <dbReference type="Rhea" id="RHEA:78479"/>
        <dbReference type="Rhea" id="RHEA-COMP:19087"/>
        <dbReference type="Rhea" id="RHEA-COMP:19089"/>
        <dbReference type="ChEBI" id="CHEBI:15378"/>
        <dbReference type="ChEBI" id="CHEBI:57856"/>
        <dbReference type="ChEBI" id="CHEBI:59789"/>
        <dbReference type="ChEBI" id="CHEBI:167623"/>
        <dbReference type="ChEBI" id="CHEBI:172880"/>
    </reaction>
    <physiologicalReaction direction="left-to-right" evidence="5">
        <dbReference type="Rhea" id="RHEA:78480"/>
    </physiologicalReaction>
</comment>
<reference evidence="10 11" key="1">
    <citation type="submission" date="2017-01" db="EMBL/GenBank/DDBJ databases">
        <title>The recent genome duplication of the halophilic yeast Hortaea werneckii: insights from long-read sequencing.</title>
        <authorList>
            <person name="Sinha S."/>
            <person name="Flibotte S."/>
            <person name="Neira M."/>
            <person name="Lenassi M."/>
            <person name="Gostincar C."/>
            <person name="Stajich J.E."/>
            <person name="Nislow C.E."/>
        </authorList>
    </citation>
    <scope>NUCLEOTIDE SEQUENCE [LARGE SCALE GENOMIC DNA]</scope>
    <source>
        <strain evidence="10 11">EXF-2000</strain>
    </source>
</reference>
<evidence type="ECO:0000256" key="2">
    <source>
        <dbReference type="ARBA" id="ARBA00025783"/>
    </source>
</evidence>
<sequence>MAFAGQPIGVPVTEIPSPAVSNSSLSTQQGPESAQHNTHSPVQTRSRSRARRSPDRLPLRTAFKNFSACVEILVGDDTEKGRGQTKYLVHKELLTSASPFFAAALNSTFAEGMEQVVRLPEEKPDSFEWFLQWLYTGSLTTPHTTPLDAHGGFVGHPPFDHPLHNNYVRLQSEAMARSDGDLRNHQGSPKYFLLIDLYALSDRLLTVPLSNLILSTIARLSEATNSVPTPSDTWLLYDNIRDNSSLRTLILDLFAYKKTDKLLETHKDEWHPKFLRELVVKLKRPGPEAIERHSLVAWRPRSWSSTKACEGCKDMLKPNISADKCLKSFRECKYKSMAMAGELPEGVHHYDTAEEVPFEISKYWHQRYEIFSRYDDGIWMTDDAWFGVTPEPVARQIAEDLSTAPKSKTVLIDCFAGAGGNAIAFALSGRWNQIFAIEKDPKVLACAKHNAEVYGVAKKIWWIGGDAFEALRKRLKGQAKNAVIFGSPPWGGPTYTDFEVFDLKTMQPYSMQQLHDAFTAVSKDTVLYLPRTSDLRQVAKYVKKGDKLKVRHYCMHGASKALCVFFGDFEAT</sequence>
<dbReference type="Pfam" id="PF00651">
    <property type="entry name" value="BTB"/>
    <property type="match status" value="1"/>
</dbReference>
<dbReference type="OrthoDB" id="194443at2759"/>
<organism evidence="10 11">
    <name type="scientific">Hortaea werneckii EXF-2000</name>
    <dbReference type="NCBI Taxonomy" id="1157616"/>
    <lineage>
        <taxon>Eukaryota</taxon>
        <taxon>Fungi</taxon>
        <taxon>Dikarya</taxon>
        <taxon>Ascomycota</taxon>
        <taxon>Pezizomycotina</taxon>
        <taxon>Dothideomycetes</taxon>
        <taxon>Dothideomycetidae</taxon>
        <taxon>Mycosphaerellales</taxon>
        <taxon>Teratosphaeriaceae</taxon>
        <taxon>Hortaea</taxon>
    </lineage>
</organism>
<dbReference type="Gene3D" id="3.40.50.150">
    <property type="entry name" value="Vaccinia Virus protein VP39"/>
    <property type="match status" value="1"/>
</dbReference>
<dbReference type="CDD" id="cd18186">
    <property type="entry name" value="BTB_POZ_ZBTB_KLHL-like"/>
    <property type="match status" value="1"/>
</dbReference>
<dbReference type="GO" id="GO:0071164">
    <property type="term" value="F:RNA cap trimethylguanosine synthase activity"/>
    <property type="evidence" value="ECO:0007669"/>
    <property type="project" value="TreeGrafter"/>
</dbReference>
<comment type="similarity">
    <text evidence="2">Belongs to the methyltransferase superfamily. Trimethylguanosine synthase family.</text>
</comment>
<evidence type="ECO:0000256" key="1">
    <source>
        <dbReference type="ARBA" id="ARBA00018517"/>
    </source>
</evidence>
<dbReference type="FunFam" id="3.40.50.150:FF:000270">
    <property type="entry name" value="RNA methylase family protein"/>
    <property type="match status" value="1"/>
</dbReference>
<dbReference type="SUPFAM" id="SSF53335">
    <property type="entry name" value="S-adenosyl-L-methionine-dependent methyltransferases"/>
    <property type="match status" value="1"/>
</dbReference>
<evidence type="ECO:0000256" key="5">
    <source>
        <dbReference type="ARBA" id="ARBA00048763"/>
    </source>
</evidence>
<keyword evidence="11" id="KW-1185">Reference proteome</keyword>
<accession>A0A1Z5TVG9</accession>
<feature type="compositionally biased region" description="Polar residues" evidence="8">
    <location>
        <begin position="19"/>
        <end position="44"/>
    </location>
</feature>
<evidence type="ECO:0000256" key="7">
    <source>
        <dbReference type="ARBA" id="ARBA00049790"/>
    </source>
</evidence>
<dbReference type="AlphaFoldDB" id="A0A1Z5TVG9"/>
<dbReference type="STRING" id="1157616.A0A1Z5TVG9"/>
<dbReference type="PROSITE" id="PS50097">
    <property type="entry name" value="BTB"/>
    <property type="match status" value="1"/>
</dbReference>
<evidence type="ECO:0000259" key="9">
    <source>
        <dbReference type="PROSITE" id="PS50097"/>
    </source>
</evidence>
<feature type="domain" description="BTB" evidence="9">
    <location>
        <begin position="68"/>
        <end position="143"/>
    </location>
</feature>
<dbReference type="VEuPathDB" id="FungiDB:BTJ68_00075"/>
<gene>
    <name evidence="10" type="ORF">BTJ68_00075</name>
</gene>
<evidence type="ECO:0000256" key="4">
    <source>
        <dbReference type="ARBA" id="ARBA00048740"/>
    </source>
</evidence>
<evidence type="ECO:0000256" key="6">
    <source>
        <dbReference type="ARBA" id="ARBA00049075"/>
    </source>
</evidence>
<evidence type="ECO:0000256" key="8">
    <source>
        <dbReference type="SAM" id="MobiDB-lite"/>
    </source>
</evidence>
<comment type="catalytic activity">
    <reaction evidence="3">
        <text>a 5'-end (N(2),N(7)-dimethyl 5'-triphosphoguanosine)-ribonucleoside in snoRNA + S-adenosyl-L-methionine = a 5'-end (N(2),N(2),N(7)-trimethyl 5'-triphosphoguanosine)-ribonucleoside in snoRNA + S-adenosyl-L-homocysteine + H(+)</text>
        <dbReference type="Rhea" id="RHEA:78507"/>
        <dbReference type="Rhea" id="RHEA-COMP:19088"/>
        <dbReference type="Rhea" id="RHEA-COMP:19090"/>
        <dbReference type="ChEBI" id="CHEBI:15378"/>
        <dbReference type="ChEBI" id="CHEBI:57856"/>
        <dbReference type="ChEBI" id="CHEBI:59789"/>
        <dbReference type="ChEBI" id="CHEBI:167623"/>
        <dbReference type="ChEBI" id="CHEBI:172880"/>
    </reaction>
    <physiologicalReaction direction="left-to-right" evidence="3">
        <dbReference type="Rhea" id="RHEA:78508"/>
    </physiologicalReaction>
</comment>
<evidence type="ECO:0000256" key="3">
    <source>
        <dbReference type="ARBA" id="ARBA00047418"/>
    </source>
</evidence>
<dbReference type="InterPro" id="IPR011333">
    <property type="entry name" value="SKP1/BTB/POZ_sf"/>
</dbReference>
<comment type="catalytic activity">
    <reaction evidence="4">
        <text>a 5'-end (N(7)-methyl 5'-triphosphoguanosine)-ribonucleoside in snoRNA + S-adenosyl-L-methionine = a 5'-end (N(2),N(7)-dimethyl 5'-triphosphoguanosine)-ribonucleoside in snoRNA + S-adenosyl-L-homocysteine + H(+)</text>
        <dbReference type="Rhea" id="RHEA:78475"/>
        <dbReference type="Rhea" id="RHEA-COMP:19086"/>
        <dbReference type="Rhea" id="RHEA-COMP:19088"/>
        <dbReference type="ChEBI" id="CHEBI:15378"/>
        <dbReference type="ChEBI" id="CHEBI:57856"/>
        <dbReference type="ChEBI" id="CHEBI:59789"/>
        <dbReference type="ChEBI" id="CHEBI:156461"/>
        <dbReference type="ChEBI" id="CHEBI:172880"/>
    </reaction>
    <physiologicalReaction direction="left-to-right" evidence="4">
        <dbReference type="Rhea" id="RHEA:78476"/>
    </physiologicalReaction>
</comment>
<dbReference type="PANTHER" id="PTHR14741:SF32">
    <property type="entry name" value="TRIMETHYLGUANOSINE SYNTHASE"/>
    <property type="match status" value="1"/>
</dbReference>
<evidence type="ECO:0000313" key="10">
    <source>
        <dbReference type="EMBL" id="OTA39968.1"/>
    </source>
</evidence>
<dbReference type="Pfam" id="PF09445">
    <property type="entry name" value="Methyltransf_15"/>
    <property type="match status" value="1"/>
</dbReference>
<dbReference type="InterPro" id="IPR000210">
    <property type="entry name" value="BTB/POZ_dom"/>
</dbReference>
<dbReference type="InterPro" id="IPR029063">
    <property type="entry name" value="SAM-dependent_MTases_sf"/>
</dbReference>
<protein>
    <recommendedName>
        <fullName evidence="1">Trimethylguanosine synthase</fullName>
    </recommendedName>
    <alternativeName>
        <fullName evidence="7">Cap-specific guanine-N(2) methyltransferase</fullName>
    </alternativeName>
</protein>
<feature type="region of interest" description="Disordered" evidence="8">
    <location>
        <begin position="1"/>
        <end position="56"/>
    </location>
</feature>
<comment type="caution">
    <text evidence="10">The sequence shown here is derived from an EMBL/GenBank/DDBJ whole genome shotgun (WGS) entry which is preliminary data.</text>
</comment>
<dbReference type="EMBL" id="MUNK01000001">
    <property type="protein sequence ID" value="OTA39968.1"/>
    <property type="molecule type" value="Genomic_DNA"/>
</dbReference>
<dbReference type="Proteomes" id="UP000194280">
    <property type="component" value="Unassembled WGS sequence"/>
</dbReference>
<comment type="catalytic activity">
    <reaction evidence="6">
        <text>a 5'-end (N(7)-methyl 5'-triphosphoguanosine)-ribonucleoside in snRNA + S-adenosyl-L-methionine = a 5'-end (N(2),N(7)-dimethyl 5'-triphosphoguanosine)-ribonucleoside in snRNA + S-adenosyl-L-homocysteine + H(+)</text>
        <dbReference type="Rhea" id="RHEA:78471"/>
        <dbReference type="Rhea" id="RHEA-COMP:19085"/>
        <dbReference type="Rhea" id="RHEA-COMP:19087"/>
        <dbReference type="ChEBI" id="CHEBI:15378"/>
        <dbReference type="ChEBI" id="CHEBI:57856"/>
        <dbReference type="ChEBI" id="CHEBI:59789"/>
        <dbReference type="ChEBI" id="CHEBI:156461"/>
        <dbReference type="ChEBI" id="CHEBI:172880"/>
    </reaction>
    <physiologicalReaction direction="left-to-right" evidence="6">
        <dbReference type="Rhea" id="RHEA:78472"/>
    </physiologicalReaction>
</comment>
<dbReference type="SUPFAM" id="SSF54695">
    <property type="entry name" value="POZ domain"/>
    <property type="match status" value="1"/>
</dbReference>
<name>A0A1Z5TVG9_HORWE</name>
<dbReference type="InParanoid" id="A0A1Z5TVG9"/>
<evidence type="ECO:0000313" key="11">
    <source>
        <dbReference type="Proteomes" id="UP000194280"/>
    </source>
</evidence>
<proteinExistence type="inferred from homology"/>
<dbReference type="PANTHER" id="PTHR14741">
    <property type="entry name" value="S-ADENOSYLMETHIONINE-DEPENDENT METHYLTRANSFERASE RELATED"/>
    <property type="match status" value="1"/>
</dbReference>
<dbReference type="InterPro" id="IPR019012">
    <property type="entry name" value="RNA_cap_Gua-N2-MeTrfase"/>
</dbReference>
<dbReference type="Gene3D" id="3.30.710.10">
    <property type="entry name" value="Potassium Channel Kv1.1, Chain A"/>
    <property type="match status" value="1"/>
</dbReference>